<organism evidence="2 3">
    <name type="scientific">Folsomia candida</name>
    <name type="common">Springtail</name>
    <dbReference type="NCBI Taxonomy" id="158441"/>
    <lineage>
        <taxon>Eukaryota</taxon>
        <taxon>Metazoa</taxon>
        <taxon>Ecdysozoa</taxon>
        <taxon>Arthropoda</taxon>
        <taxon>Hexapoda</taxon>
        <taxon>Collembola</taxon>
        <taxon>Entomobryomorpha</taxon>
        <taxon>Isotomoidea</taxon>
        <taxon>Isotomidae</taxon>
        <taxon>Proisotominae</taxon>
        <taxon>Folsomia</taxon>
    </lineage>
</organism>
<feature type="domain" description="Reverse transcriptase" evidence="1">
    <location>
        <begin position="49"/>
        <end position="320"/>
    </location>
</feature>
<name>A0A226DHE5_FOLCA</name>
<dbReference type="CDD" id="cd10442">
    <property type="entry name" value="GIY-YIG_PLEs"/>
    <property type="match status" value="1"/>
</dbReference>
<sequence>MDRETYREKMAAMIMSGPYTMLNHDPTPLHAKNVAEKCQILKENEILPENILPQLIEKNPRAPIIYGAPKIHKCNIPLRPIVDYRCSPTYKLSKYLANILTPVASKHEFSIKNSTELVKDLKKLKSRPGDIKVSFDVTSLFTMVPIPETIDYIKERLESYPQLAELTKLSVEDIISLLRLCTSASYFQLEEKYYKQNHGTAMGSPLSPVMAEFFLQKLELTLIRSNPHIYFWRRFVDDILCIIRRRRKDQILQMINNFHPSIHFTMEEEIDERIPFLDILIYPKNDFSLGHYIYRKPTQTSQYLNFRSFHPRAHKIGVIDTLLTRAIRLSDVEHLDDEIKLTKIILEKNDYPSSLINNRLTRVRIKCQQDQREKTVDIQKRIILPWAGDATSKIASYLRKTMDVEIGYYPGPKLGSILCNAKQKLNRPRAGVYQIKCNSCPDVYIGETERDFLIRINEHQNDIRRASITSPVALHMLENNHELDTTSFRLIVPEHRKFFRKFKESLYIQKMDNKMNVSKGININPIWCATLLNFL</sequence>
<dbReference type="Pfam" id="PF26215">
    <property type="entry name" value="HTH_animal"/>
    <property type="match status" value="1"/>
</dbReference>
<dbReference type="PANTHER" id="PTHR21301">
    <property type="entry name" value="REVERSE TRANSCRIPTASE"/>
    <property type="match status" value="1"/>
</dbReference>
<dbReference type="OrthoDB" id="6782675at2759"/>
<proteinExistence type="predicted"/>
<keyword evidence="3" id="KW-1185">Reference proteome</keyword>
<dbReference type="CDD" id="cd00304">
    <property type="entry name" value="RT_like"/>
    <property type="match status" value="1"/>
</dbReference>
<dbReference type="Pfam" id="PF00078">
    <property type="entry name" value="RVT_1"/>
    <property type="match status" value="1"/>
</dbReference>
<dbReference type="OMA" id="ICAFREN"/>
<dbReference type="AlphaFoldDB" id="A0A226DHE5"/>
<dbReference type="InterPro" id="IPR058912">
    <property type="entry name" value="HTH_animal"/>
</dbReference>
<evidence type="ECO:0000313" key="2">
    <source>
        <dbReference type="EMBL" id="OXA44972.1"/>
    </source>
</evidence>
<dbReference type="InterPro" id="IPR035901">
    <property type="entry name" value="GIY-YIG_endonuc_sf"/>
</dbReference>
<evidence type="ECO:0000259" key="1">
    <source>
        <dbReference type="PROSITE" id="PS50878"/>
    </source>
</evidence>
<dbReference type="InterPro" id="IPR000477">
    <property type="entry name" value="RT_dom"/>
</dbReference>
<dbReference type="PANTHER" id="PTHR21301:SF10">
    <property type="entry name" value="REVERSE TRANSCRIPTASE DOMAIN-CONTAINING PROTEIN"/>
    <property type="match status" value="1"/>
</dbReference>
<evidence type="ECO:0000313" key="3">
    <source>
        <dbReference type="Proteomes" id="UP000198287"/>
    </source>
</evidence>
<protein>
    <recommendedName>
        <fullName evidence="1">Reverse transcriptase domain-containing protein</fullName>
    </recommendedName>
</protein>
<dbReference type="Proteomes" id="UP000198287">
    <property type="component" value="Unassembled WGS sequence"/>
</dbReference>
<dbReference type="EMBL" id="LNIX01000018">
    <property type="protein sequence ID" value="OXA44972.1"/>
    <property type="molecule type" value="Genomic_DNA"/>
</dbReference>
<comment type="caution">
    <text evidence="2">The sequence shown here is derived from an EMBL/GenBank/DDBJ whole genome shotgun (WGS) entry which is preliminary data.</text>
</comment>
<accession>A0A226DHE5</accession>
<dbReference type="Gene3D" id="3.40.1440.10">
    <property type="entry name" value="GIY-YIG endonuclease"/>
    <property type="match status" value="1"/>
</dbReference>
<gene>
    <name evidence="2" type="ORF">Fcan01_20305</name>
</gene>
<reference evidence="2 3" key="1">
    <citation type="submission" date="2015-12" db="EMBL/GenBank/DDBJ databases">
        <title>The genome of Folsomia candida.</title>
        <authorList>
            <person name="Faddeeva A."/>
            <person name="Derks M.F."/>
            <person name="Anvar Y."/>
            <person name="Smit S."/>
            <person name="Van Straalen N."/>
            <person name="Roelofs D."/>
        </authorList>
    </citation>
    <scope>NUCLEOTIDE SEQUENCE [LARGE SCALE GENOMIC DNA]</scope>
    <source>
        <strain evidence="2 3">VU population</strain>
        <tissue evidence="2">Whole body</tissue>
    </source>
</reference>
<dbReference type="PROSITE" id="PS50878">
    <property type="entry name" value="RT_POL"/>
    <property type="match status" value="1"/>
</dbReference>